<evidence type="ECO:0000313" key="9">
    <source>
        <dbReference type="Proteomes" id="UP000194565"/>
    </source>
</evidence>
<dbReference type="Pfam" id="PF03544">
    <property type="entry name" value="TonB_C"/>
    <property type="match status" value="1"/>
</dbReference>
<comment type="subcellular location">
    <subcellularLocation>
        <location evidence="1">Membrane</location>
        <topology evidence="1">Single-pass membrane protein</topology>
    </subcellularLocation>
</comment>
<feature type="compositionally biased region" description="Low complexity" evidence="5">
    <location>
        <begin position="216"/>
        <end position="232"/>
    </location>
</feature>
<reference evidence="8 9" key="1">
    <citation type="submission" date="2014-06" db="EMBL/GenBank/DDBJ databases">
        <authorList>
            <person name="Ju J."/>
            <person name="Zhang J."/>
        </authorList>
    </citation>
    <scope>NUCLEOTIDE SEQUENCE [LARGE SCALE GENOMIC DNA]</scope>
    <source>
        <strain evidence="8">DmW_042</strain>
    </source>
</reference>
<dbReference type="AlphaFoldDB" id="A0A252ABU1"/>
<name>A0A252ABU1_9PROT</name>
<feature type="compositionally biased region" description="Basic and acidic residues" evidence="5">
    <location>
        <begin position="132"/>
        <end position="141"/>
    </location>
</feature>
<gene>
    <name evidence="8" type="ORF">HC62_01125</name>
</gene>
<protein>
    <submittedName>
        <fullName evidence="8">Energy transducer TonB</fullName>
    </submittedName>
</protein>
<keyword evidence="4 6" id="KW-0472">Membrane</keyword>
<dbReference type="PROSITE" id="PS52015">
    <property type="entry name" value="TONB_CTD"/>
    <property type="match status" value="1"/>
</dbReference>
<evidence type="ECO:0000256" key="2">
    <source>
        <dbReference type="ARBA" id="ARBA00022692"/>
    </source>
</evidence>
<dbReference type="RefSeq" id="WP_086640442.1">
    <property type="nucleotide sequence ID" value="NZ_JOMM01000012.1"/>
</dbReference>
<dbReference type="InterPro" id="IPR006260">
    <property type="entry name" value="TonB/TolA_C"/>
</dbReference>
<evidence type="ECO:0000256" key="6">
    <source>
        <dbReference type="SAM" id="Phobius"/>
    </source>
</evidence>
<dbReference type="SUPFAM" id="SSF74653">
    <property type="entry name" value="TolA/TonB C-terminal domain"/>
    <property type="match status" value="1"/>
</dbReference>
<dbReference type="NCBIfam" id="TIGR01352">
    <property type="entry name" value="tonB_Cterm"/>
    <property type="match status" value="1"/>
</dbReference>
<dbReference type="InterPro" id="IPR037682">
    <property type="entry name" value="TonB_C"/>
</dbReference>
<evidence type="ECO:0000256" key="1">
    <source>
        <dbReference type="ARBA" id="ARBA00004167"/>
    </source>
</evidence>
<evidence type="ECO:0000259" key="7">
    <source>
        <dbReference type="PROSITE" id="PS52015"/>
    </source>
</evidence>
<dbReference type="Gene3D" id="3.30.1150.10">
    <property type="match status" value="1"/>
</dbReference>
<keyword evidence="3 6" id="KW-1133">Transmembrane helix</keyword>
<feature type="domain" description="TonB C-terminal" evidence="7">
    <location>
        <begin position="279"/>
        <end position="365"/>
    </location>
</feature>
<feature type="compositionally biased region" description="Low complexity" evidence="5">
    <location>
        <begin position="89"/>
        <end position="102"/>
    </location>
</feature>
<comment type="caution">
    <text evidence="8">The sequence shown here is derived from an EMBL/GenBank/DDBJ whole genome shotgun (WGS) entry which is preliminary data.</text>
</comment>
<keyword evidence="2 6" id="KW-0812">Transmembrane</keyword>
<feature type="transmembrane region" description="Helical" evidence="6">
    <location>
        <begin position="48"/>
        <end position="68"/>
    </location>
</feature>
<sequence>MKPQARLGQDNGGLTLDVRAPEICPPLAFPQGAEFSARQRATRRAGRLAFVAAVAGHGVITACLLVTLHTLPPQAPGQKAVEMVFETPASTPAPAAAQTETAHPPEPMPVPPHASEEPKPSTPAEHPPALPREAHPMHHPAEQPQHAMAMPEEALAAPLDAAPTPALPPPVPPMTDALPAEGVPAPLALRQPQPVPPHEHQHPPHATHTMPANKVPPSMAGASPPAPAANAVASSIAQPAKVAPTQAQAQAQAAPSVAAAQASHGPSAAAASVAHVAKGSGARTLVCTPPQTHYPPMARHLHEEGEAVVEVTLAADGTIAGTRLTQSSGYDDLDAQALTAARGLHCAAPASAPMVGRIPVGFHIR</sequence>
<proteinExistence type="predicted"/>
<accession>A0A252ABU1</accession>
<dbReference type="GO" id="GO:0016020">
    <property type="term" value="C:membrane"/>
    <property type="evidence" value="ECO:0007669"/>
    <property type="project" value="UniProtKB-SubCell"/>
</dbReference>
<feature type="region of interest" description="Disordered" evidence="5">
    <location>
        <begin position="89"/>
        <end position="145"/>
    </location>
</feature>
<evidence type="ECO:0000256" key="4">
    <source>
        <dbReference type="ARBA" id="ARBA00023136"/>
    </source>
</evidence>
<evidence type="ECO:0000256" key="5">
    <source>
        <dbReference type="SAM" id="MobiDB-lite"/>
    </source>
</evidence>
<dbReference type="Proteomes" id="UP000194565">
    <property type="component" value="Unassembled WGS sequence"/>
</dbReference>
<evidence type="ECO:0000256" key="3">
    <source>
        <dbReference type="ARBA" id="ARBA00022989"/>
    </source>
</evidence>
<evidence type="ECO:0000313" key="8">
    <source>
        <dbReference type="EMBL" id="OUI87044.1"/>
    </source>
</evidence>
<feature type="region of interest" description="Disordered" evidence="5">
    <location>
        <begin position="160"/>
        <end position="232"/>
    </location>
</feature>
<dbReference type="EMBL" id="JOMM01000012">
    <property type="protein sequence ID" value="OUI87044.1"/>
    <property type="molecule type" value="Genomic_DNA"/>
</dbReference>
<organism evidence="8 9">
    <name type="scientific">Acetobacter tropicalis</name>
    <dbReference type="NCBI Taxonomy" id="104102"/>
    <lineage>
        <taxon>Bacteria</taxon>
        <taxon>Pseudomonadati</taxon>
        <taxon>Pseudomonadota</taxon>
        <taxon>Alphaproteobacteria</taxon>
        <taxon>Acetobacterales</taxon>
        <taxon>Acetobacteraceae</taxon>
        <taxon>Acetobacter</taxon>
    </lineage>
</organism>
<dbReference type="GO" id="GO:0055085">
    <property type="term" value="P:transmembrane transport"/>
    <property type="evidence" value="ECO:0007669"/>
    <property type="project" value="InterPro"/>
</dbReference>